<organism evidence="6 7">
    <name type="scientific">Saltatorellus ferox</name>
    <dbReference type="NCBI Taxonomy" id="2528018"/>
    <lineage>
        <taxon>Bacteria</taxon>
        <taxon>Pseudomonadati</taxon>
        <taxon>Planctomycetota</taxon>
        <taxon>Planctomycetia</taxon>
        <taxon>Planctomycetia incertae sedis</taxon>
        <taxon>Saltatorellus</taxon>
    </lineage>
</organism>
<dbReference type="Gene3D" id="3.30.479.30">
    <property type="entry name" value="Band 7 domain"/>
    <property type="match status" value="1"/>
</dbReference>
<comment type="subcellular location">
    <subcellularLocation>
        <location evidence="1">Membrane</location>
        <topology evidence="1">Single-pass membrane protein</topology>
    </subcellularLocation>
</comment>
<evidence type="ECO:0000256" key="1">
    <source>
        <dbReference type="ARBA" id="ARBA00004167"/>
    </source>
</evidence>
<keyword evidence="3" id="KW-0175">Coiled coil</keyword>
<dbReference type="RefSeq" id="WP_145197079.1">
    <property type="nucleotide sequence ID" value="NZ_CP036434.1"/>
</dbReference>
<keyword evidence="7" id="KW-1185">Reference proteome</keyword>
<dbReference type="AlphaFoldDB" id="A0A518ERH5"/>
<feature type="coiled-coil region" evidence="3">
    <location>
        <begin position="212"/>
        <end position="269"/>
    </location>
</feature>
<keyword evidence="6" id="KW-0645">Protease</keyword>
<dbReference type="EMBL" id="CP036434">
    <property type="protein sequence ID" value="QDV06687.1"/>
    <property type="molecule type" value="Genomic_DNA"/>
</dbReference>
<comment type="similarity">
    <text evidence="2">Belongs to the band 7/mec-2 family. HflK subfamily.</text>
</comment>
<dbReference type="PANTHER" id="PTHR43327">
    <property type="entry name" value="STOMATIN-LIKE PROTEIN 2, MITOCHONDRIAL"/>
    <property type="match status" value="1"/>
</dbReference>
<dbReference type="SUPFAM" id="SSF117892">
    <property type="entry name" value="Band 7/SPFH domain"/>
    <property type="match status" value="1"/>
</dbReference>
<dbReference type="InterPro" id="IPR036013">
    <property type="entry name" value="Band_7/SPFH_dom_sf"/>
</dbReference>
<evidence type="ECO:0000313" key="7">
    <source>
        <dbReference type="Proteomes" id="UP000320390"/>
    </source>
</evidence>
<dbReference type="OrthoDB" id="9779595at2"/>
<gene>
    <name evidence="6" type="primary">hflK_1</name>
    <name evidence="6" type="ORF">Poly30_22020</name>
</gene>
<keyword evidence="6" id="KW-0378">Hydrolase</keyword>
<accession>A0A518ERH5</accession>
<dbReference type="InterPro" id="IPR001107">
    <property type="entry name" value="Band_7"/>
</dbReference>
<evidence type="ECO:0000313" key="6">
    <source>
        <dbReference type="EMBL" id="QDV06687.1"/>
    </source>
</evidence>
<evidence type="ECO:0000256" key="4">
    <source>
        <dbReference type="SAM" id="SignalP"/>
    </source>
</evidence>
<dbReference type="GO" id="GO:0006508">
    <property type="term" value="P:proteolysis"/>
    <property type="evidence" value="ECO:0007669"/>
    <property type="project" value="UniProtKB-KW"/>
</dbReference>
<evidence type="ECO:0000256" key="2">
    <source>
        <dbReference type="ARBA" id="ARBA00006971"/>
    </source>
</evidence>
<name>A0A518ERH5_9BACT</name>
<dbReference type="PANTHER" id="PTHR43327:SF10">
    <property type="entry name" value="STOMATIN-LIKE PROTEIN 2, MITOCHONDRIAL"/>
    <property type="match status" value="1"/>
</dbReference>
<dbReference type="InterPro" id="IPR010201">
    <property type="entry name" value="HflK"/>
</dbReference>
<dbReference type="GO" id="GO:0008233">
    <property type="term" value="F:peptidase activity"/>
    <property type="evidence" value="ECO:0007669"/>
    <property type="project" value="UniProtKB-KW"/>
</dbReference>
<dbReference type="SMART" id="SM00244">
    <property type="entry name" value="PHB"/>
    <property type="match status" value="1"/>
</dbReference>
<evidence type="ECO:0000259" key="5">
    <source>
        <dbReference type="SMART" id="SM00244"/>
    </source>
</evidence>
<feature type="domain" description="Band 7" evidence="5">
    <location>
        <begin position="22"/>
        <end position="217"/>
    </location>
</feature>
<reference evidence="6 7" key="1">
    <citation type="submission" date="2019-02" db="EMBL/GenBank/DDBJ databases">
        <title>Deep-cultivation of Planctomycetes and their phenomic and genomic characterization uncovers novel biology.</title>
        <authorList>
            <person name="Wiegand S."/>
            <person name="Jogler M."/>
            <person name="Boedeker C."/>
            <person name="Pinto D."/>
            <person name="Vollmers J."/>
            <person name="Rivas-Marin E."/>
            <person name="Kohn T."/>
            <person name="Peeters S.H."/>
            <person name="Heuer A."/>
            <person name="Rast P."/>
            <person name="Oberbeckmann S."/>
            <person name="Bunk B."/>
            <person name="Jeske O."/>
            <person name="Meyerdierks A."/>
            <person name="Storesund J.E."/>
            <person name="Kallscheuer N."/>
            <person name="Luecker S."/>
            <person name="Lage O.M."/>
            <person name="Pohl T."/>
            <person name="Merkel B.J."/>
            <person name="Hornburger P."/>
            <person name="Mueller R.-W."/>
            <person name="Bruemmer F."/>
            <person name="Labrenz M."/>
            <person name="Spormann A.M."/>
            <person name="Op den Camp H."/>
            <person name="Overmann J."/>
            <person name="Amann R."/>
            <person name="Jetten M.S.M."/>
            <person name="Mascher T."/>
            <person name="Medema M.H."/>
            <person name="Devos D.P."/>
            <person name="Kaster A.-K."/>
            <person name="Ovreas L."/>
            <person name="Rohde M."/>
            <person name="Galperin M.Y."/>
            <person name="Jogler C."/>
        </authorList>
    </citation>
    <scope>NUCLEOTIDE SEQUENCE [LARGE SCALE GENOMIC DNA]</scope>
    <source>
        <strain evidence="6 7">Poly30</strain>
    </source>
</reference>
<feature type="signal peptide" evidence="4">
    <location>
        <begin position="1"/>
        <end position="19"/>
    </location>
</feature>
<protein>
    <submittedName>
        <fullName evidence="6">Modulator of FtsH protease HflK</fullName>
    </submittedName>
</protein>
<dbReference type="GO" id="GO:0016020">
    <property type="term" value="C:membrane"/>
    <property type="evidence" value="ECO:0007669"/>
    <property type="project" value="UniProtKB-SubCell"/>
</dbReference>
<evidence type="ECO:0000256" key="3">
    <source>
        <dbReference type="SAM" id="Coils"/>
    </source>
</evidence>
<dbReference type="Pfam" id="PF01145">
    <property type="entry name" value="Band_7"/>
    <property type="match status" value="1"/>
</dbReference>
<keyword evidence="4" id="KW-0732">Signal</keyword>
<sequence precursor="true">MKPRTIAILAGAAAFFGMAAYQSFVTLDNDERGVVERFGNPVRDLLPGLHLKLPFGIERVRRVPAPERSLPMPVGYRLIDEKLGRSPKGPEKEWLTGDSNIVEIKASVLYAIRDPRAYLYGASSVTDLDPYNLEPSSPDFAIRRVAEAALTEIIGSMPVTEVITSGAASIAVEAKARIQEDVDQLGLGVEIVRFQLLDSGPLASVEPAFRAVQDAKAERDQHRNRAETAAGEMVSQARRSAQITLQEARSRAERLVLEAQSEADQFEALQAALGDIDSPATVARRLEMIQELLNVAASIHSMPATAAEPAIFYTDR</sequence>
<dbReference type="InterPro" id="IPR050710">
    <property type="entry name" value="Band7/mec-2_domain"/>
</dbReference>
<feature type="chain" id="PRO_5021962994" evidence="4">
    <location>
        <begin position="20"/>
        <end position="316"/>
    </location>
</feature>
<proteinExistence type="inferred from homology"/>
<dbReference type="CDD" id="cd03404">
    <property type="entry name" value="SPFH_HflK"/>
    <property type="match status" value="1"/>
</dbReference>
<dbReference type="Proteomes" id="UP000320390">
    <property type="component" value="Chromosome"/>
</dbReference>